<keyword evidence="2" id="KW-0547">Nucleotide-binding</keyword>
<dbReference type="PANTHER" id="PTHR10799">
    <property type="entry name" value="SNF2/RAD54 HELICASE FAMILY"/>
    <property type="match status" value="1"/>
</dbReference>
<dbReference type="InterPro" id="IPR007527">
    <property type="entry name" value="Znf_SWIM"/>
</dbReference>
<gene>
    <name evidence="2" type="ORF">PROPAUS_1728</name>
</gene>
<dbReference type="InterPro" id="IPR014001">
    <property type="entry name" value="Helicase_ATP-bd"/>
</dbReference>
<keyword evidence="1 2" id="KW-0378">Hydrolase</keyword>
<dbReference type="SMART" id="SM00490">
    <property type="entry name" value="HELICc"/>
    <property type="match status" value="1"/>
</dbReference>
<evidence type="ECO:0000313" key="2">
    <source>
        <dbReference type="EMBL" id="SYZ33775.1"/>
    </source>
</evidence>
<organism evidence="2 3">
    <name type="scientific">Propionibacterium australiense</name>
    <dbReference type="NCBI Taxonomy" id="119981"/>
    <lineage>
        <taxon>Bacteria</taxon>
        <taxon>Bacillati</taxon>
        <taxon>Actinomycetota</taxon>
        <taxon>Actinomycetes</taxon>
        <taxon>Propionibacteriales</taxon>
        <taxon>Propionibacteriaceae</taxon>
        <taxon>Propionibacterium</taxon>
    </lineage>
</organism>
<dbReference type="Pfam" id="PF04434">
    <property type="entry name" value="SWIM"/>
    <property type="match status" value="1"/>
</dbReference>
<dbReference type="InterPro" id="IPR049730">
    <property type="entry name" value="SNF2/RAD54-like_C"/>
</dbReference>
<sequence>MPRLGRMNAHLDYDPAASVQLRWLARLSDEILLNHYPQRSFERGAAYAGQAGVVTDVRLDTATLSGHVQGTLSSPYDTSIRFICAGQRVVTWSDSCTCPKGKDCKHAAALLMSSRSAAQLVLEGRTADATPAPTSSWERAMARLAPEQGGTRKLAVVFESAGMAGYDYSSSGRWHLHLLRTSVDGDWVSKRVRWRDLIDSPAMVQARSDQRAAVLGLAQLLSADDTYAMNRTTLESLPAEVWAQLRRAVGAGVELLHDLGDRRHARVHLDPAKASLCLDLAASGDDYELQVQLRHEDRIEPFRPGWTLLGEPAHGILRTEPRGELRLTELDHSVDQAVRPLLAAAPALALPAADLPRFLSLYAPQLRGHVQLTSSDERVDINEPPVSGVWVQIDFSQLGRASLRSGVTLASAGHSTRLELERCPAGLISDQTRRLLDRVHALVGGLSAELSGRALLDFVAHGLPVLEADPDVLVESIGVRPGYTELTAAPRLSIEIFDDEPDGPLGATSAIEDATLAHSTDWFGLSVGVQVGDRQVPVTLLLTAMAAGDDHVLLDDGAWIDLERPELDPLRHLADEASRLADPETGRMRLSRWDLGMWQDLQASGVITAASARWQRSVAALLRLDETTPPAVPGTIGAELRPYQVEGYQWLSALWTAGLGGILADDMGLGKTLQTLALIARAKQDGELTHPALVIAPTSVMAAWTGETGKFAPSLRVVVIDQTASKSGVPLARAVEDADIVVASYTLVRLDEASFTSLEWGLLVLDEAQFVKNHTAKTYSIVRRLLARMRLVITGTPLENSLMDLWSLLSIAAPGLFPEPKHFQTAFARPIESGEQPDRLELLHRRTRPLMLRRTKEQVAAELPPKQEFVVPIALSRAHRRIYDRELAATRMRVLGLLDDNARTHRIEILAALTRLRQLSLHPGLLDKSDLAVGSEKIDSLVEQLHSLAQAGHRALVFSQFTSFLRLVRDRLSEEQIGWEYLDGRTRRREERVRAFKEGDATAFLISLKAGGFGLTLTEADYVFVLDPWWNPAAERQAIDRTHRIGQDKQVMVYRLVSADTVEEKVVELQQRKRDLFDQVVGDEALSSGALTLDDIRGLLA</sequence>
<dbReference type="PROSITE" id="PS51192">
    <property type="entry name" value="HELICASE_ATP_BIND_1"/>
    <property type="match status" value="1"/>
</dbReference>
<keyword evidence="2" id="KW-0347">Helicase</keyword>
<proteinExistence type="predicted"/>
<dbReference type="InterPro" id="IPR001650">
    <property type="entry name" value="Helicase_C-like"/>
</dbReference>
<dbReference type="Pfam" id="PF00271">
    <property type="entry name" value="Helicase_C"/>
    <property type="match status" value="1"/>
</dbReference>
<dbReference type="CDD" id="cd18793">
    <property type="entry name" value="SF2_C_SNF"/>
    <property type="match status" value="1"/>
</dbReference>
<dbReference type="PROSITE" id="PS50966">
    <property type="entry name" value="ZF_SWIM"/>
    <property type="match status" value="1"/>
</dbReference>
<protein>
    <submittedName>
        <fullName evidence="2">DNA helicase</fullName>
        <ecNumber evidence="2">3.6.4.12</ecNumber>
    </submittedName>
</protein>
<name>A0A383S6Z0_9ACTN</name>
<dbReference type="AlphaFoldDB" id="A0A383S6Z0"/>
<evidence type="ECO:0000313" key="3">
    <source>
        <dbReference type="Proteomes" id="UP000263928"/>
    </source>
</evidence>
<dbReference type="Gene3D" id="3.40.50.300">
    <property type="entry name" value="P-loop containing nucleotide triphosphate hydrolases"/>
    <property type="match status" value="1"/>
</dbReference>
<dbReference type="InterPro" id="IPR038718">
    <property type="entry name" value="SNF2-like_sf"/>
</dbReference>
<dbReference type="Pfam" id="PF00176">
    <property type="entry name" value="SNF2-rel_dom"/>
    <property type="match status" value="1"/>
</dbReference>
<dbReference type="EC" id="3.6.4.12" evidence="2"/>
<dbReference type="GO" id="GO:0003678">
    <property type="term" value="F:DNA helicase activity"/>
    <property type="evidence" value="ECO:0007669"/>
    <property type="project" value="UniProtKB-EC"/>
</dbReference>
<dbReference type="SMART" id="SM00487">
    <property type="entry name" value="DEXDc"/>
    <property type="match status" value="1"/>
</dbReference>
<evidence type="ECO:0000256" key="1">
    <source>
        <dbReference type="ARBA" id="ARBA00022801"/>
    </source>
</evidence>
<dbReference type="InterPro" id="IPR027417">
    <property type="entry name" value="P-loop_NTPase"/>
</dbReference>
<dbReference type="GO" id="GO:0005524">
    <property type="term" value="F:ATP binding"/>
    <property type="evidence" value="ECO:0007669"/>
    <property type="project" value="InterPro"/>
</dbReference>
<dbReference type="InterPro" id="IPR000330">
    <property type="entry name" value="SNF2_N"/>
</dbReference>
<reference evidence="3" key="1">
    <citation type="submission" date="2018-08" db="EMBL/GenBank/DDBJ databases">
        <authorList>
            <person name="Hornung B."/>
        </authorList>
    </citation>
    <scope>NUCLEOTIDE SEQUENCE [LARGE SCALE GENOMIC DNA]</scope>
</reference>
<dbReference type="EMBL" id="UNQJ01000012">
    <property type="protein sequence ID" value="SYZ33775.1"/>
    <property type="molecule type" value="Genomic_DNA"/>
</dbReference>
<dbReference type="Gene3D" id="3.40.50.10810">
    <property type="entry name" value="Tandem AAA-ATPase domain"/>
    <property type="match status" value="1"/>
</dbReference>
<dbReference type="GO" id="GO:0008270">
    <property type="term" value="F:zinc ion binding"/>
    <property type="evidence" value="ECO:0007669"/>
    <property type="project" value="InterPro"/>
</dbReference>
<dbReference type="Proteomes" id="UP000263928">
    <property type="component" value="Unassembled WGS sequence"/>
</dbReference>
<keyword evidence="3" id="KW-1185">Reference proteome</keyword>
<dbReference type="SUPFAM" id="SSF52540">
    <property type="entry name" value="P-loop containing nucleoside triphosphate hydrolases"/>
    <property type="match status" value="2"/>
</dbReference>
<accession>A0A383S6Z0</accession>
<keyword evidence="2" id="KW-0067">ATP-binding</keyword>
<dbReference type="PROSITE" id="PS51194">
    <property type="entry name" value="HELICASE_CTER"/>
    <property type="match status" value="1"/>
</dbReference>
<dbReference type="GO" id="GO:0016787">
    <property type="term" value="F:hydrolase activity"/>
    <property type="evidence" value="ECO:0007669"/>
    <property type="project" value="UniProtKB-KW"/>
</dbReference>